<name>A0A7W7IPY6_9CAUL</name>
<dbReference type="AlphaFoldDB" id="A0A7W7IPY6"/>
<keyword evidence="2" id="KW-1185">Reference proteome</keyword>
<comment type="caution">
    <text evidence="1">The sequence shown here is derived from an EMBL/GenBank/DDBJ whole genome shotgun (WGS) entry which is preliminary data.</text>
</comment>
<dbReference type="EMBL" id="JACHKY010000003">
    <property type="protein sequence ID" value="MBB4798340.1"/>
    <property type="molecule type" value="Genomic_DNA"/>
</dbReference>
<dbReference type="RefSeq" id="WP_184269729.1">
    <property type="nucleotide sequence ID" value="NZ_JACHKY010000003.1"/>
</dbReference>
<evidence type="ECO:0000313" key="2">
    <source>
        <dbReference type="Proteomes" id="UP000539957"/>
    </source>
</evidence>
<proteinExistence type="predicted"/>
<organism evidence="1 2">
    <name type="scientific">Brevundimonas bullata</name>
    <dbReference type="NCBI Taxonomy" id="13160"/>
    <lineage>
        <taxon>Bacteria</taxon>
        <taxon>Pseudomonadati</taxon>
        <taxon>Pseudomonadota</taxon>
        <taxon>Alphaproteobacteria</taxon>
        <taxon>Caulobacterales</taxon>
        <taxon>Caulobacteraceae</taxon>
        <taxon>Brevundimonas</taxon>
    </lineage>
</organism>
<evidence type="ECO:0000313" key="1">
    <source>
        <dbReference type="EMBL" id="MBB4798340.1"/>
    </source>
</evidence>
<gene>
    <name evidence="1" type="ORF">HNP32_002084</name>
</gene>
<reference evidence="1 2" key="1">
    <citation type="submission" date="2020-08" db="EMBL/GenBank/DDBJ databases">
        <title>Functional genomics of gut bacteria from endangered species of beetles.</title>
        <authorList>
            <person name="Carlos-Shanley C."/>
        </authorList>
    </citation>
    <scope>NUCLEOTIDE SEQUENCE [LARGE SCALE GENOMIC DNA]</scope>
    <source>
        <strain evidence="1 2">S00123</strain>
    </source>
</reference>
<sequence length="55" mass="6814">MSYYRLRALRAKESAHSRDCEKERLHLLRLACLYEQNARLEERARRQQLRRPSER</sequence>
<accession>A0A7W7IPY6</accession>
<protein>
    <submittedName>
        <fullName evidence="1">Uncharacterized protein</fullName>
    </submittedName>
</protein>
<dbReference type="Proteomes" id="UP000539957">
    <property type="component" value="Unassembled WGS sequence"/>
</dbReference>